<accession>A0ABV3JUZ1</accession>
<dbReference type="EMBL" id="JBFAUK010000005">
    <property type="protein sequence ID" value="MEV5506709.1"/>
    <property type="molecule type" value="Genomic_DNA"/>
</dbReference>
<feature type="compositionally biased region" description="Basic and acidic residues" evidence="1">
    <location>
        <begin position="54"/>
        <end position="65"/>
    </location>
</feature>
<reference evidence="2 3" key="1">
    <citation type="submission" date="2024-06" db="EMBL/GenBank/DDBJ databases">
        <title>The Natural Products Discovery Center: Release of the First 8490 Sequenced Strains for Exploring Actinobacteria Biosynthetic Diversity.</title>
        <authorList>
            <person name="Kalkreuter E."/>
            <person name="Kautsar S.A."/>
            <person name="Yang D."/>
            <person name="Bader C.D."/>
            <person name="Teijaro C.N."/>
            <person name="Fluegel L."/>
            <person name="Davis C.M."/>
            <person name="Simpson J.R."/>
            <person name="Lauterbach L."/>
            <person name="Steele A.D."/>
            <person name="Gui C."/>
            <person name="Meng S."/>
            <person name="Li G."/>
            <person name="Viehrig K."/>
            <person name="Ye F."/>
            <person name="Su P."/>
            <person name="Kiefer A.F."/>
            <person name="Nichols A."/>
            <person name="Cepeda A.J."/>
            <person name="Yan W."/>
            <person name="Fan B."/>
            <person name="Jiang Y."/>
            <person name="Adhikari A."/>
            <person name="Zheng C.-J."/>
            <person name="Schuster L."/>
            <person name="Cowan T.M."/>
            <person name="Smanski M.J."/>
            <person name="Chevrette M.G."/>
            <person name="De Carvalho L.P.S."/>
            <person name="Shen B."/>
        </authorList>
    </citation>
    <scope>NUCLEOTIDE SEQUENCE [LARGE SCALE GENOMIC DNA]</scope>
    <source>
        <strain evidence="2 3">NPDC052347</strain>
    </source>
</reference>
<feature type="region of interest" description="Disordered" evidence="1">
    <location>
        <begin position="1"/>
        <end position="24"/>
    </location>
</feature>
<keyword evidence="3" id="KW-1185">Reference proteome</keyword>
<feature type="region of interest" description="Disordered" evidence="1">
    <location>
        <begin position="52"/>
        <end position="71"/>
    </location>
</feature>
<name>A0ABV3JUZ1_STRON</name>
<evidence type="ECO:0000313" key="3">
    <source>
        <dbReference type="Proteomes" id="UP001552594"/>
    </source>
</evidence>
<dbReference type="RefSeq" id="WP_109280466.1">
    <property type="nucleotide sequence ID" value="NZ_JBFAUK010000005.1"/>
</dbReference>
<gene>
    <name evidence="2" type="ORF">AB0L16_09550</name>
</gene>
<evidence type="ECO:0000256" key="1">
    <source>
        <dbReference type="SAM" id="MobiDB-lite"/>
    </source>
</evidence>
<evidence type="ECO:0000313" key="2">
    <source>
        <dbReference type="EMBL" id="MEV5506709.1"/>
    </source>
</evidence>
<protein>
    <submittedName>
        <fullName evidence="2">Uncharacterized protein</fullName>
    </submittedName>
</protein>
<dbReference type="Proteomes" id="UP001552594">
    <property type="component" value="Unassembled WGS sequence"/>
</dbReference>
<comment type="caution">
    <text evidence="2">The sequence shown here is derived from an EMBL/GenBank/DDBJ whole genome shotgun (WGS) entry which is preliminary data.</text>
</comment>
<proteinExistence type="predicted"/>
<sequence>MPREGTPSGPRLELDDDRPYEVGESVGAVVEGMTGPWDDVVVTSPALIHPLHLHPREKGASRSEDPLGPGMRVSIRSGISPGSYPVAASLNGRTVATARLKVVPQGPARIGRFVVETKDGKKARPGETVLVVLSDAHAAPDEDAVIVSSRALGGSHRIRDDGTDDPACKCDDGATVYAGRITVPRGTGSGTYEVTAFSHHGRKTTVTGLAVRGDEKGPAPWEPWVFATGAGTAVVAAGAWLAMSRRRRGAGAGPG</sequence>
<organism evidence="2 3">
    <name type="scientific">Streptomyces orinoci</name>
    <name type="common">Streptoverticillium orinoci</name>
    <dbReference type="NCBI Taxonomy" id="67339"/>
    <lineage>
        <taxon>Bacteria</taxon>
        <taxon>Bacillati</taxon>
        <taxon>Actinomycetota</taxon>
        <taxon>Actinomycetes</taxon>
        <taxon>Kitasatosporales</taxon>
        <taxon>Streptomycetaceae</taxon>
        <taxon>Streptomyces</taxon>
    </lineage>
</organism>